<dbReference type="AlphaFoldDB" id="A0AB40B1G2"/>
<keyword evidence="1" id="KW-1185">Reference proteome</keyword>
<evidence type="ECO:0000313" key="1">
    <source>
        <dbReference type="Proteomes" id="UP001515500"/>
    </source>
</evidence>
<dbReference type="PANTHER" id="PTHR12484">
    <property type="entry name" value="B-LYMPHOCYTE ANTIGEN-RELATED"/>
    <property type="match status" value="1"/>
</dbReference>
<dbReference type="InterPro" id="IPR056852">
    <property type="entry name" value="AK17A/B"/>
</dbReference>
<protein>
    <submittedName>
        <fullName evidence="2">Uncharacterized protein LOC120257492</fullName>
    </submittedName>
</protein>
<organism evidence="1 2">
    <name type="scientific">Dioscorea cayennensis subsp. rotundata</name>
    <name type="common">White Guinea yam</name>
    <name type="synonym">Dioscorea rotundata</name>
    <dbReference type="NCBI Taxonomy" id="55577"/>
    <lineage>
        <taxon>Eukaryota</taxon>
        <taxon>Viridiplantae</taxon>
        <taxon>Streptophyta</taxon>
        <taxon>Embryophyta</taxon>
        <taxon>Tracheophyta</taxon>
        <taxon>Spermatophyta</taxon>
        <taxon>Magnoliopsida</taxon>
        <taxon>Liliopsida</taxon>
        <taxon>Dioscoreales</taxon>
        <taxon>Dioscoreaceae</taxon>
        <taxon>Dioscorea</taxon>
    </lineage>
</organism>
<dbReference type="GeneID" id="120257492"/>
<evidence type="ECO:0000313" key="2">
    <source>
        <dbReference type="RefSeq" id="XP_039120879.1"/>
    </source>
</evidence>
<name>A0AB40B1G2_DIOCR</name>
<proteinExistence type="predicted"/>
<dbReference type="RefSeq" id="XP_039120879.1">
    <property type="nucleotide sequence ID" value="XM_039264945.1"/>
</dbReference>
<accession>A0AB40B1G2</accession>
<dbReference type="Pfam" id="PF25015">
    <property type="entry name" value="RBD_AKAP-17A"/>
    <property type="match status" value="1"/>
</dbReference>
<sequence length="177" mass="19754">MPPNCSIVVGILGEVLHGGRILSLFSGVPSRWFAEPRVSSKASMLVSHTIFTALGRIRNLNVAGDDNLGQKVDEVTGEVASGLQCKIWVQFESHEDFCNAMKVLCARSLQKEGSNLKVDYKLTWDRDGYFQKLQQRPVNSQVQEKVDRLHAVPTHIGKEAPRQHTQLTRTVHNGPRP</sequence>
<reference evidence="2" key="1">
    <citation type="submission" date="2025-08" db="UniProtKB">
        <authorList>
            <consortium name="RefSeq"/>
        </authorList>
    </citation>
    <scope>IDENTIFICATION</scope>
</reference>
<dbReference type="PANTHER" id="PTHR12484:SF4">
    <property type="entry name" value="A-KINASE ANCHOR PROTEIN 17A"/>
    <property type="match status" value="1"/>
</dbReference>
<dbReference type="Proteomes" id="UP001515500">
    <property type="component" value="Unplaced"/>
</dbReference>
<gene>
    <name evidence="2" type="primary">LOC120257492</name>
</gene>